<dbReference type="InterPro" id="IPR046235">
    <property type="entry name" value="DUF6268"/>
</dbReference>
<evidence type="ECO:0000313" key="3">
    <source>
        <dbReference type="Proteomes" id="UP000199153"/>
    </source>
</evidence>
<name>A0A1I5D6F8_9FLAO</name>
<dbReference type="SUPFAM" id="SSF56935">
    <property type="entry name" value="Porins"/>
    <property type="match status" value="1"/>
</dbReference>
<dbReference type="Pfam" id="PF19783">
    <property type="entry name" value="DUF6268"/>
    <property type="match status" value="1"/>
</dbReference>
<sequence>MRMENRLVLILVLGLGTKSFAQTSGEYIGLQYSLYPSGEEYTTISRSKLYAGFTSRFKHLSFEHALGFEVDHLDFPIEYSTNDNNPSRIYDFSYAVNLNYEISEFLELHLELEPTLTSDLKNSLSSKDLFLYGGAFALLRGEVDTKPFYFKLGVAYSRYLGEPEFLPVLSFSSRLSERLYFKLGFPESKITYMLGPSGSLSAGLQYEGKYANLSSPRYLEDNDPANKLKWEWSSLNVNYSYELNKFWSFDFGIGYLLKNNFSLRNENEKTISTFKLDSSPFLSSGIKLMFN</sequence>
<dbReference type="EMBL" id="FOVL01000030">
    <property type="protein sequence ID" value="SFN94815.1"/>
    <property type="molecule type" value="Genomic_DNA"/>
</dbReference>
<proteinExistence type="predicted"/>
<evidence type="ECO:0000259" key="1">
    <source>
        <dbReference type="Pfam" id="PF19783"/>
    </source>
</evidence>
<accession>A0A1I5D6F8</accession>
<dbReference type="Proteomes" id="UP000199153">
    <property type="component" value="Unassembled WGS sequence"/>
</dbReference>
<organism evidence="2 3">
    <name type="scientific">Salegentibacter flavus</name>
    <dbReference type="NCBI Taxonomy" id="287099"/>
    <lineage>
        <taxon>Bacteria</taxon>
        <taxon>Pseudomonadati</taxon>
        <taxon>Bacteroidota</taxon>
        <taxon>Flavobacteriia</taxon>
        <taxon>Flavobacteriales</taxon>
        <taxon>Flavobacteriaceae</taxon>
        <taxon>Salegentibacter</taxon>
    </lineage>
</organism>
<keyword evidence="3" id="KW-1185">Reference proteome</keyword>
<protein>
    <recommendedName>
        <fullName evidence="1">DUF6268 domain-containing protein</fullName>
    </recommendedName>
</protein>
<dbReference type="AlphaFoldDB" id="A0A1I5D6F8"/>
<gene>
    <name evidence="2" type="ORF">SAMN05660413_03196</name>
</gene>
<dbReference type="STRING" id="287099.SAMN05660413_03196"/>
<evidence type="ECO:0000313" key="2">
    <source>
        <dbReference type="EMBL" id="SFN94815.1"/>
    </source>
</evidence>
<feature type="domain" description="DUF6268" evidence="1">
    <location>
        <begin position="79"/>
        <end position="287"/>
    </location>
</feature>
<reference evidence="2 3" key="1">
    <citation type="submission" date="2016-10" db="EMBL/GenBank/DDBJ databases">
        <authorList>
            <person name="de Groot N.N."/>
        </authorList>
    </citation>
    <scope>NUCLEOTIDE SEQUENCE [LARGE SCALE GENOMIC DNA]</scope>
    <source>
        <strain evidence="2 3">DSM 17794</strain>
    </source>
</reference>